<proteinExistence type="inferred from homology"/>
<evidence type="ECO:0000256" key="1">
    <source>
        <dbReference type="ARBA" id="ARBA00009054"/>
    </source>
</evidence>
<feature type="non-terminal residue" evidence="3">
    <location>
        <position position="102"/>
    </location>
</feature>
<comment type="similarity">
    <text evidence="1">Belongs to the GrpE family.</text>
</comment>
<sequence length="102" mass="12036">MDNKEATKDENKEEQEIINDTVKDLEYKWKRALADYQNLQKETAKEKAEFVKFANSAILMEILPVYENLKTSLEHADENNHDAWLKGIKHVIKQFENILKDN</sequence>
<dbReference type="Gene3D" id="3.90.20.20">
    <property type="match status" value="1"/>
</dbReference>
<dbReference type="AlphaFoldDB" id="A0A1F5RX74"/>
<dbReference type="GO" id="GO:0042803">
    <property type="term" value="F:protein homodimerization activity"/>
    <property type="evidence" value="ECO:0007669"/>
    <property type="project" value="InterPro"/>
</dbReference>
<dbReference type="PRINTS" id="PR00773">
    <property type="entry name" value="GRPEPROTEIN"/>
</dbReference>
<dbReference type="SUPFAM" id="SSF58014">
    <property type="entry name" value="Coiled-coil domain of nucleotide exchange factor GrpE"/>
    <property type="match status" value="1"/>
</dbReference>
<dbReference type="InterPro" id="IPR013805">
    <property type="entry name" value="GrpE_CC"/>
</dbReference>
<reference evidence="3 4" key="1">
    <citation type="journal article" date="2016" name="Nat. Commun.">
        <title>Thousands of microbial genomes shed light on interconnected biogeochemical processes in an aquifer system.</title>
        <authorList>
            <person name="Anantharaman K."/>
            <person name="Brown C.T."/>
            <person name="Hug L.A."/>
            <person name="Sharon I."/>
            <person name="Castelle C.J."/>
            <person name="Probst A.J."/>
            <person name="Thomas B.C."/>
            <person name="Singh A."/>
            <person name="Wilkins M.J."/>
            <person name="Karaoz U."/>
            <person name="Brodie E.L."/>
            <person name="Williams K.H."/>
            <person name="Hubbard S.S."/>
            <person name="Banfield J.F."/>
        </authorList>
    </citation>
    <scope>NUCLEOTIDE SEQUENCE [LARGE SCALE GENOMIC DNA]</scope>
</reference>
<dbReference type="InterPro" id="IPR000740">
    <property type="entry name" value="GrpE"/>
</dbReference>
<evidence type="ECO:0000313" key="4">
    <source>
        <dbReference type="Proteomes" id="UP000177691"/>
    </source>
</evidence>
<name>A0A1F5RX74_9BACT</name>
<evidence type="ECO:0000313" key="3">
    <source>
        <dbReference type="EMBL" id="OGF19005.1"/>
    </source>
</evidence>
<dbReference type="GO" id="GO:0006457">
    <property type="term" value="P:protein folding"/>
    <property type="evidence" value="ECO:0007669"/>
    <property type="project" value="InterPro"/>
</dbReference>
<evidence type="ECO:0000256" key="2">
    <source>
        <dbReference type="ARBA" id="ARBA00023186"/>
    </source>
</evidence>
<accession>A0A1F5RX74</accession>
<comment type="caution">
    <text evidence="3">The sequence shown here is derived from an EMBL/GenBank/DDBJ whole genome shotgun (WGS) entry which is preliminary data.</text>
</comment>
<gene>
    <name evidence="3" type="ORF">A3D54_03050</name>
</gene>
<dbReference type="Proteomes" id="UP000177691">
    <property type="component" value="Unassembled WGS sequence"/>
</dbReference>
<dbReference type="Pfam" id="PF01025">
    <property type="entry name" value="GrpE"/>
    <property type="match status" value="1"/>
</dbReference>
<protein>
    <submittedName>
        <fullName evidence="3">Nucleotide exchange factor GrpE</fullName>
    </submittedName>
</protein>
<organism evidence="3 4">
    <name type="scientific">Candidatus Falkowbacteria bacterium RIFCSPHIGHO2_02_FULL_45_15</name>
    <dbReference type="NCBI Taxonomy" id="1797987"/>
    <lineage>
        <taxon>Bacteria</taxon>
        <taxon>Candidatus Falkowiibacteriota</taxon>
    </lineage>
</organism>
<dbReference type="EMBL" id="MFFU01000030">
    <property type="protein sequence ID" value="OGF19005.1"/>
    <property type="molecule type" value="Genomic_DNA"/>
</dbReference>
<dbReference type="GO" id="GO:0000774">
    <property type="term" value="F:adenyl-nucleotide exchange factor activity"/>
    <property type="evidence" value="ECO:0007669"/>
    <property type="project" value="InterPro"/>
</dbReference>
<keyword evidence="2" id="KW-0143">Chaperone</keyword>
<dbReference type="GO" id="GO:0051087">
    <property type="term" value="F:protein-folding chaperone binding"/>
    <property type="evidence" value="ECO:0007669"/>
    <property type="project" value="InterPro"/>
</dbReference>